<sequence>MQKKENSNGPQTGKVKFGILPKLLLGILVPLFVVLGIMGIFLGIQGTNTVDETMSENLDSQTKAAAAQVESFFTHYYGVSESLAETELLRDIVTEKQEGGLKASPLYADLLKTLQSVQQKNQEDISYVWISNFQTGELLQSDNQLFTREELDYTTRTWYKLVMEKKASVATEAYESATSEGLIVTLASPITVNGEIRGIVGMDVVMSNLEKTLASIKIGDTGYITLYDSTGQILYHPDSSLIQTNAADAKYSSNILSAIQNKETMSATPYTRNGIHYYGSTMGISSIDYSVLGIMPQAEYDDHVSSLMRIMIWGVISCGIILTCICIFFALSITRPLKRLDTVVSRLADGELDVVVDTRSSDEIGKVGANVERIVDRLKEYILYIDELSDVLRQIGNGNLVFTLKHAYVGDFANLKDALLHIQGTLTNTLGTIALSADQVNAGADQIASGAQALAQGATQQASSVEELSSAVQELSGQATDEANKAIDAGKFLEKIKDEVEKSNEQMAMMRKAMDDISTQSNAIRNIIKAIDDIAFQTNILALNAAVEAARAGAVGKGFSVVAEEVRNLAGKSADAARETNILIENSVRAVKNGEEITQATAESLHVVEDGTRRIVDTINDIAGTYHEQANKLSEIARGVDQISSVIQTNSATAQESAAASEELSGQASMMREQLSHFKVAENEQDSSEISSSSDEDAPSHYVMEPGSKY</sequence>
<dbReference type="Pfam" id="PF02743">
    <property type="entry name" value="dCache_1"/>
    <property type="match status" value="1"/>
</dbReference>
<proteinExistence type="inferred from homology"/>
<evidence type="ECO:0000256" key="8">
    <source>
        <dbReference type="PROSITE-ProRule" id="PRU00284"/>
    </source>
</evidence>
<accession>A0A9D1AQN4</accession>
<name>A0A9D1AQN4_9FIRM</name>
<evidence type="ECO:0000259" key="11">
    <source>
        <dbReference type="PROSITE" id="PS50111"/>
    </source>
</evidence>
<evidence type="ECO:0000256" key="3">
    <source>
        <dbReference type="ARBA" id="ARBA00022500"/>
    </source>
</evidence>
<evidence type="ECO:0000256" key="9">
    <source>
        <dbReference type="SAM" id="MobiDB-lite"/>
    </source>
</evidence>
<evidence type="ECO:0000256" key="4">
    <source>
        <dbReference type="ARBA" id="ARBA00022692"/>
    </source>
</evidence>
<dbReference type="SMART" id="SM00304">
    <property type="entry name" value="HAMP"/>
    <property type="match status" value="1"/>
</dbReference>
<evidence type="ECO:0000313" key="13">
    <source>
        <dbReference type="EMBL" id="HIR47845.1"/>
    </source>
</evidence>
<evidence type="ECO:0000259" key="12">
    <source>
        <dbReference type="PROSITE" id="PS50885"/>
    </source>
</evidence>
<dbReference type="SMART" id="SM00283">
    <property type="entry name" value="MA"/>
    <property type="match status" value="1"/>
</dbReference>
<keyword evidence="3" id="KW-0145">Chemotaxis</keyword>
<keyword evidence="8" id="KW-0807">Transducer</keyword>
<feature type="transmembrane region" description="Helical" evidence="10">
    <location>
        <begin position="310"/>
        <end position="331"/>
    </location>
</feature>
<comment type="subcellular location">
    <subcellularLocation>
        <location evidence="1">Cell membrane</location>
        <topology evidence="1">Multi-pass membrane protein</topology>
    </subcellularLocation>
</comment>
<dbReference type="Proteomes" id="UP000824242">
    <property type="component" value="Unassembled WGS sequence"/>
</dbReference>
<evidence type="ECO:0000313" key="14">
    <source>
        <dbReference type="Proteomes" id="UP000824242"/>
    </source>
</evidence>
<organism evidence="13 14">
    <name type="scientific">Candidatus Caccousia avicola</name>
    <dbReference type="NCBI Taxonomy" id="2840721"/>
    <lineage>
        <taxon>Bacteria</taxon>
        <taxon>Bacillati</taxon>
        <taxon>Bacillota</taxon>
        <taxon>Clostridia</taxon>
        <taxon>Eubacteriales</taxon>
        <taxon>Oscillospiraceae</taxon>
        <taxon>Oscillospiraceae incertae sedis</taxon>
        <taxon>Candidatus Caccousia</taxon>
    </lineage>
</organism>
<keyword evidence="4 10" id="KW-0812">Transmembrane</keyword>
<dbReference type="CDD" id="cd06225">
    <property type="entry name" value="HAMP"/>
    <property type="match status" value="1"/>
</dbReference>
<evidence type="ECO:0000256" key="1">
    <source>
        <dbReference type="ARBA" id="ARBA00004651"/>
    </source>
</evidence>
<evidence type="ECO:0000256" key="7">
    <source>
        <dbReference type="ARBA" id="ARBA00029447"/>
    </source>
</evidence>
<comment type="similarity">
    <text evidence="7">Belongs to the methyl-accepting chemotaxis (MCP) protein family.</text>
</comment>
<feature type="region of interest" description="Disordered" evidence="9">
    <location>
        <begin position="680"/>
        <end position="710"/>
    </location>
</feature>
<keyword evidence="5 10" id="KW-1133">Transmembrane helix</keyword>
<dbReference type="Pfam" id="PF00672">
    <property type="entry name" value="HAMP"/>
    <property type="match status" value="1"/>
</dbReference>
<feature type="domain" description="Methyl-accepting transducer" evidence="11">
    <location>
        <begin position="436"/>
        <end position="665"/>
    </location>
</feature>
<dbReference type="InterPro" id="IPR003660">
    <property type="entry name" value="HAMP_dom"/>
</dbReference>
<dbReference type="SUPFAM" id="SSF58104">
    <property type="entry name" value="Methyl-accepting chemotaxis protein (MCP) signaling domain"/>
    <property type="match status" value="1"/>
</dbReference>
<dbReference type="GO" id="GO:0005886">
    <property type="term" value="C:plasma membrane"/>
    <property type="evidence" value="ECO:0007669"/>
    <property type="project" value="UniProtKB-SubCell"/>
</dbReference>
<reference evidence="13" key="2">
    <citation type="journal article" date="2021" name="PeerJ">
        <title>Extensive microbial diversity within the chicken gut microbiome revealed by metagenomics and culture.</title>
        <authorList>
            <person name="Gilroy R."/>
            <person name="Ravi A."/>
            <person name="Getino M."/>
            <person name="Pursley I."/>
            <person name="Horton D.L."/>
            <person name="Alikhan N.F."/>
            <person name="Baker D."/>
            <person name="Gharbi K."/>
            <person name="Hall N."/>
            <person name="Watson M."/>
            <person name="Adriaenssens E.M."/>
            <person name="Foster-Nyarko E."/>
            <person name="Jarju S."/>
            <person name="Secka A."/>
            <person name="Antonio M."/>
            <person name="Oren A."/>
            <person name="Chaudhuri R.R."/>
            <person name="La Ragione R."/>
            <person name="Hildebrand F."/>
            <person name="Pallen M.J."/>
        </authorList>
    </citation>
    <scope>NUCLEOTIDE SEQUENCE</scope>
    <source>
        <strain evidence="13">ChiSxjej1B13-7958</strain>
    </source>
</reference>
<gene>
    <name evidence="13" type="ORF">IAB89_09375</name>
</gene>
<dbReference type="GO" id="GO:0007165">
    <property type="term" value="P:signal transduction"/>
    <property type="evidence" value="ECO:0007669"/>
    <property type="project" value="UniProtKB-KW"/>
</dbReference>
<keyword evidence="2" id="KW-1003">Cell membrane</keyword>
<dbReference type="PROSITE" id="PS50111">
    <property type="entry name" value="CHEMOTAXIS_TRANSDUC_2"/>
    <property type="match status" value="1"/>
</dbReference>
<dbReference type="GO" id="GO:0006935">
    <property type="term" value="P:chemotaxis"/>
    <property type="evidence" value="ECO:0007669"/>
    <property type="project" value="UniProtKB-KW"/>
</dbReference>
<dbReference type="SUPFAM" id="SSF103190">
    <property type="entry name" value="Sensory domain-like"/>
    <property type="match status" value="1"/>
</dbReference>
<evidence type="ECO:0000256" key="2">
    <source>
        <dbReference type="ARBA" id="ARBA00022475"/>
    </source>
</evidence>
<dbReference type="InterPro" id="IPR004089">
    <property type="entry name" value="MCPsignal_dom"/>
</dbReference>
<dbReference type="EMBL" id="DVGZ01000103">
    <property type="protein sequence ID" value="HIR47845.1"/>
    <property type="molecule type" value="Genomic_DNA"/>
</dbReference>
<dbReference type="CDD" id="cd12913">
    <property type="entry name" value="PDC1_MCP_like"/>
    <property type="match status" value="1"/>
</dbReference>
<dbReference type="CDD" id="cd12912">
    <property type="entry name" value="PDC2_MCP_like"/>
    <property type="match status" value="1"/>
</dbReference>
<dbReference type="InterPro" id="IPR051310">
    <property type="entry name" value="MCP_chemotaxis"/>
</dbReference>
<feature type="domain" description="HAMP" evidence="12">
    <location>
        <begin position="331"/>
        <end position="383"/>
    </location>
</feature>
<evidence type="ECO:0000256" key="6">
    <source>
        <dbReference type="ARBA" id="ARBA00023136"/>
    </source>
</evidence>
<keyword evidence="6 10" id="KW-0472">Membrane</keyword>
<dbReference type="Gene3D" id="1.10.287.950">
    <property type="entry name" value="Methyl-accepting chemotaxis protein"/>
    <property type="match status" value="1"/>
</dbReference>
<dbReference type="Gene3D" id="3.30.450.20">
    <property type="entry name" value="PAS domain"/>
    <property type="match status" value="1"/>
</dbReference>
<dbReference type="InterPro" id="IPR033479">
    <property type="entry name" value="dCache_1"/>
</dbReference>
<dbReference type="Pfam" id="PF00015">
    <property type="entry name" value="MCPsignal"/>
    <property type="match status" value="1"/>
</dbReference>
<reference evidence="13" key="1">
    <citation type="submission" date="2020-10" db="EMBL/GenBank/DDBJ databases">
        <authorList>
            <person name="Gilroy R."/>
        </authorList>
    </citation>
    <scope>NUCLEOTIDE SEQUENCE</scope>
    <source>
        <strain evidence="13">ChiSxjej1B13-7958</strain>
    </source>
</reference>
<evidence type="ECO:0000256" key="10">
    <source>
        <dbReference type="SAM" id="Phobius"/>
    </source>
</evidence>
<comment type="caution">
    <text evidence="13">The sequence shown here is derived from an EMBL/GenBank/DDBJ whole genome shotgun (WGS) entry which is preliminary data.</text>
</comment>
<dbReference type="InterPro" id="IPR029151">
    <property type="entry name" value="Sensor-like_sf"/>
</dbReference>
<dbReference type="PANTHER" id="PTHR43531">
    <property type="entry name" value="PROTEIN ICFG"/>
    <property type="match status" value="1"/>
</dbReference>
<dbReference type="AlphaFoldDB" id="A0A9D1AQN4"/>
<evidence type="ECO:0000256" key="5">
    <source>
        <dbReference type="ARBA" id="ARBA00022989"/>
    </source>
</evidence>
<feature type="transmembrane region" description="Helical" evidence="10">
    <location>
        <begin position="23"/>
        <end position="44"/>
    </location>
</feature>
<dbReference type="GO" id="GO:0004888">
    <property type="term" value="F:transmembrane signaling receptor activity"/>
    <property type="evidence" value="ECO:0007669"/>
    <property type="project" value="TreeGrafter"/>
</dbReference>
<protein>
    <submittedName>
        <fullName evidence="13">HAMP domain-containing protein</fullName>
    </submittedName>
</protein>
<dbReference type="Gene3D" id="6.10.340.10">
    <property type="match status" value="1"/>
</dbReference>
<dbReference type="PANTHER" id="PTHR43531:SF11">
    <property type="entry name" value="METHYL-ACCEPTING CHEMOTAXIS PROTEIN 3"/>
    <property type="match status" value="1"/>
</dbReference>
<dbReference type="PROSITE" id="PS50885">
    <property type="entry name" value="HAMP"/>
    <property type="match status" value="1"/>
</dbReference>